<dbReference type="GO" id="GO:0016301">
    <property type="term" value="F:kinase activity"/>
    <property type="evidence" value="ECO:0007669"/>
    <property type="project" value="UniProtKB-KW"/>
</dbReference>
<keyword evidence="2" id="KW-0418">Kinase</keyword>
<gene>
    <name evidence="2" type="ORF">BVJ40_16575</name>
</gene>
<keyword evidence="2" id="KW-0808">Transferase</keyword>
<comment type="caution">
    <text evidence="2">The sequence shown here is derived from an EMBL/GenBank/DDBJ whole genome shotgun (WGS) entry which is preliminary data.</text>
</comment>
<dbReference type="AlphaFoldDB" id="A0A5U7LVM7"/>
<organism evidence="2">
    <name type="scientific">Salmonella enterica</name>
    <name type="common">Salmonella choleraesuis</name>
    <dbReference type="NCBI Taxonomy" id="28901"/>
    <lineage>
        <taxon>Bacteria</taxon>
        <taxon>Pseudomonadati</taxon>
        <taxon>Pseudomonadota</taxon>
        <taxon>Gammaproteobacteria</taxon>
        <taxon>Enterobacterales</taxon>
        <taxon>Enterobacteriaceae</taxon>
        <taxon>Salmonella</taxon>
    </lineage>
</organism>
<sequence>MEKHPLNPMTDASLPRLLAAQTPKAIGYLDLNIIQHGVEAVTHALNLSQSEGRPTM</sequence>
<name>A0A5U7LVM7_SALER</name>
<dbReference type="Gene3D" id="3.40.50.10840">
    <property type="entry name" value="Putative sugar-binding, N-terminal domain"/>
    <property type="match status" value="1"/>
</dbReference>
<evidence type="ECO:0000259" key="1">
    <source>
        <dbReference type="Pfam" id="PF07005"/>
    </source>
</evidence>
<dbReference type="InterPro" id="IPR010737">
    <property type="entry name" value="4-carb_acid_sugar_kinase_N"/>
</dbReference>
<dbReference type="SUPFAM" id="SSF142764">
    <property type="entry name" value="YgbK-like"/>
    <property type="match status" value="1"/>
</dbReference>
<protein>
    <submittedName>
        <fullName evidence="2">Four-carbon acid sugar kinase family protein</fullName>
    </submittedName>
</protein>
<dbReference type="InterPro" id="IPR037051">
    <property type="entry name" value="4-carb_acid_sugar_kinase_N_sf"/>
</dbReference>
<accession>A0A5U7LVM7</accession>
<dbReference type="Pfam" id="PF07005">
    <property type="entry name" value="SBD_N"/>
    <property type="match status" value="1"/>
</dbReference>
<dbReference type="EMBL" id="AAGSEK010000034">
    <property type="protein sequence ID" value="EBR4142911.1"/>
    <property type="molecule type" value="Genomic_DNA"/>
</dbReference>
<proteinExistence type="predicted"/>
<reference evidence="2" key="1">
    <citation type="submission" date="2018-07" db="EMBL/GenBank/DDBJ databases">
        <authorList>
            <consortium name="PulseNet: The National Subtyping Network for Foodborne Disease Surveillance"/>
            <person name="Tarr C.L."/>
            <person name="Trees E."/>
            <person name="Katz L.S."/>
            <person name="Carleton-Romer H.A."/>
            <person name="Stroika S."/>
            <person name="Kucerova Z."/>
            <person name="Roache K.F."/>
            <person name="Sabol A.L."/>
            <person name="Besser J."/>
            <person name="Gerner-Smidt P."/>
        </authorList>
    </citation>
    <scope>NUCLEOTIDE SEQUENCE</scope>
    <source>
        <strain evidence="2">PNUSAS006765</strain>
    </source>
</reference>
<evidence type="ECO:0000313" key="2">
    <source>
        <dbReference type="EMBL" id="EBR4142911.1"/>
    </source>
</evidence>
<feature type="domain" description="Four-carbon acid sugar kinase N-terminal" evidence="1">
    <location>
        <begin position="1"/>
        <end position="52"/>
    </location>
</feature>